<dbReference type="OrthoDB" id="9936256at2"/>
<reference evidence="1 2" key="1">
    <citation type="submission" date="2013-08" db="EMBL/GenBank/DDBJ databases">
        <title>An opportunistic ruminal bacterium that causes liver abscesses in cattle.</title>
        <authorList>
            <person name="Benahmed F.H."/>
            <person name="Rasmussen M."/>
            <person name="Harbottle H."/>
            <person name="Soppet D."/>
            <person name="Nagaraja T.G."/>
            <person name="Davidson M."/>
        </authorList>
    </citation>
    <scope>NUCLEOTIDE SEQUENCE [LARGE SCALE GENOMIC DNA]</scope>
    <source>
        <strain evidence="1 2">B35</strain>
    </source>
</reference>
<protein>
    <submittedName>
        <fullName evidence="1">Uncharacterized protein</fullName>
    </submittedName>
</protein>
<dbReference type="AlphaFoldDB" id="A0A017H7F9"/>
<dbReference type="EMBL" id="AUZI01000011">
    <property type="protein sequence ID" value="KID49894.1"/>
    <property type="molecule type" value="Genomic_DNA"/>
</dbReference>
<organism evidence="1 2">
    <name type="scientific">Fusobacterium necrophorum subsp. funduliforme B35</name>
    <dbReference type="NCBI Taxonomy" id="1226633"/>
    <lineage>
        <taxon>Bacteria</taxon>
        <taxon>Fusobacteriati</taxon>
        <taxon>Fusobacteriota</taxon>
        <taxon>Fusobacteriia</taxon>
        <taxon>Fusobacteriales</taxon>
        <taxon>Fusobacteriaceae</taxon>
        <taxon>Fusobacterium</taxon>
    </lineage>
</organism>
<dbReference type="RefSeq" id="WP_039121461.1">
    <property type="nucleotide sequence ID" value="NZ_AOJP01000001.1"/>
</dbReference>
<name>A0A017H7F9_9FUSO</name>
<evidence type="ECO:0000313" key="1">
    <source>
        <dbReference type="EMBL" id="KID49894.1"/>
    </source>
</evidence>
<comment type="caution">
    <text evidence="1">The sequence shown here is derived from an EMBL/GenBank/DDBJ whole genome shotgun (WGS) entry which is preliminary data.</text>
</comment>
<sequence>MKYLCILCILLCLSCGKTENFQTSKAEKWILLENAYLFQEKESIDRISKLRASIQRQQFLGNELAIEEEKEWEETYFDFLLDCEKILEAIAGLSRYQVLQIETTEQGYIEYLDNDMEIELRSSSMYVRFPKEESQFRLEGKFNFSGNSLSSFQGFEAGGVFTPKEAELNFLLKSPILFIYDSPLSDRTWEKIFLLSLEYCNQSLVRNHRDFVLTSPQNLTVKVERKIYE</sequence>
<dbReference type="PATRIC" id="fig|1226633.4.peg.742"/>
<gene>
    <name evidence="1" type="ORF">C095_03695</name>
</gene>
<evidence type="ECO:0000313" key="2">
    <source>
        <dbReference type="Proteomes" id="UP000031184"/>
    </source>
</evidence>
<dbReference type="Proteomes" id="UP000031184">
    <property type="component" value="Unassembled WGS sequence"/>
</dbReference>
<proteinExistence type="predicted"/>
<accession>A0A017H7F9</accession>